<dbReference type="InterPro" id="IPR013762">
    <property type="entry name" value="Integrase-like_cat_sf"/>
</dbReference>
<keyword evidence="3" id="KW-0233">DNA recombination</keyword>
<dbReference type="Gene3D" id="1.10.150.130">
    <property type="match status" value="1"/>
</dbReference>
<proteinExistence type="inferred from homology"/>
<dbReference type="SUPFAM" id="SSF56349">
    <property type="entry name" value="DNA breaking-rejoining enzymes"/>
    <property type="match status" value="1"/>
</dbReference>
<gene>
    <name evidence="5" type="ORF">SAMN05443144_109123</name>
</gene>
<feature type="domain" description="Tyr recombinase" evidence="4">
    <location>
        <begin position="174"/>
        <end position="335"/>
    </location>
</feature>
<dbReference type="PANTHER" id="PTHR30349">
    <property type="entry name" value="PHAGE INTEGRASE-RELATED"/>
    <property type="match status" value="1"/>
</dbReference>
<evidence type="ECO:0000256" key="1">
    <source>
        <dbReference type="ARBA" id="ARBA00008857"/>
    </source>
</evidence>
<dbReference type="Pfam" id="PF17293">
    <property type="entry name" value="Arm-DNA-bind_5"/>
    <property type="match status" value="1"/>
</dbReference>
<protein>
    <submittedName>
        <fullName evidence="5">Site-specific recombinase XerD</fullName>
    </submittedName>
</protein>
<sequence>MGIKIREKKLSSGKKSLYLDIHHNGERSYEFLKIYLTGDEKDKEKRRKAEIIRGRRLEQIQNQTYGLKTDNKEASFYQFFQKIVDKNKEKGIRNHEAVMKKIKEYHGRETLQFKQITKRWVWGFRDFLVEDSKKKNTAHNYFTIFKAAINSAIKRDIISHNPIKGVDNIGSEDTLRNFLTTDELKKLWNTPCKKRVKEAFFFACNTGLRISDVKRIQWGDVKDDKISFPQKKTTKVNHVPLNRQAKELMGERGNPNEYVFNIQRRGNVWKVVNKWGKRANLDKEISFHVSRHTFATQLLSNGADIYTVAELLGVDLKTAEVYAKIVDQKKEDAVNRLPEINF</sequence>
<evidence type="ECO:0000259" key="4">
    <source>
        <dbReference type="PROSITE" id="PS51898"/>
    </source>
</evidence>
<dbReference type="InterPro" id="IPR025269">
    <property type="entry name" value="SAM-like_dom"/>
</dbReference>
<dbReference type="InterPro" id="IPR010998">
    <property type="entry name" value="Integrase_recombinase_N"/>
</dbReference>
<evidence type="ECO:0000256" key="2">
    <source>
        <dbReference type="ARBA" id="ARBA00023125"/>
    </source>
</evidence>
<dbReference type="InterPro" id="IPR035386">
    <property type="entry name" value="Arm-DNA-bind_5"/>
</dbReference>
<dbReference type="Proteomes" id="UP000184041">
    <property type="component" value="Unassembled WGS sequence"/>
</dbReference>
<dbReference type="GO" id="GO:0015074">
    <property type="term" value="P:DNA integration"/>
    <property type="evidence" value="ECO:0007669"/>
    <property type="project" value="InterPro"/>
</dbReference>
<dbReference type="PANTHER" id="PTHR30349:SF64">
    <property type="entry name" value="PROPHAGE INTEGRASE INTD-RELATED"/>
    <property type="match status" value="1"/>
</dbReference>
<comment type="similarity">
    <text evidence="1">Belongs to the 'phage' integrase family.</text>
</comment>
<evidence type="ECO:0000313" key="6">
    <source>
        <dbReference type="Proteomes" id="UP000184041"/>
    </source>
</evidence>
<dbReference type="InterPro" id="IPR011010">
    <property type="entry name" value="DNA_brk_join_enz"/>
</dbReference>
<dbReference type="Gene3D" id="1.10.443.10">
    <property type="entry name" value="Intergrase catalytic core"/>
    <property type="match status" value="1"/>
</dbReference>
<dbReference type="AlphaFoldDB" id="A0A1M5C6W5"/>
<evidence type="ECO:0000313" key="5">
    <source>
        <dbReference type="EMBL" id="SHF50514.1"/>
    </source>
</evidence>
<dbReference type="EMBL" id="FQUS01000009">
    <property type="protein sequence ID" value="SHF50514.1"/>
    <property type="molecule type" value="Genomic_DNA"/>
</dbReference>
<name>A0A1M5C6W5_9BACT</name>
<dbReference type="GO" id="GO:0003677">
    <property type="term" value="F:DNA binding"/>
    <property type="evidence" value="ECO:0007669"/>
    <property type="project" value="UniProtKB-KW"/>
</dbReference>
<dbReference type="PROSITE" id="PS51898">
    <property type="entry name" value="TYR_RECOMBINASE"/>
    <property type="match status" value="1"/>
</dbReference>
<dbReference type="InterPro" id="IPR002104">
    <property type="entry name" value="Integrase_catalytic"/>
</dbReference>
<keyword evidence="6" id="KW-1185">Reference proteome</keyword>
<accession>A0A1M5C6W5</accession>
<evidence type="ECO:0000256" key="3">
    <source>
        <dbReference type="ARBA" id="ARBA00023172"/>
    </source>
</evidence>
<dbReference type="STRING" id="1194090.SAMN05443144_109123"/>
<reference evidence="5 6" key="1">
    <citation type="submission" date="2016-11" db="EMBL/GenBank/DDBJ databases">
        <authorList>
            <person name="Jaros S."/>
            <person name="Januszkiewicz K."/>
            <person name="Wedrychowicz H."/>
        </authorList>
    </citation>
    <scope>NUCLEOTIDE SEQUENCE [LARGE SCALE GENOMIC DNA]</scope>
    <source>
        <strain evidence="5 6">DSM 21986</strain>
    </source>
</reference>
<dbReference type="InterPro" id="IPR050090">
    <property type="entry name" value="Tyrosine_recombinase_XerCD"/>
</dbReference>
<keyword evidence="2" id="KW-0238">DNA-binding</keyword>
<dbReference type="GO" id="GO:0006310">
    <property type="term" value="P:DNA recombination"/>
    <property type="evidence" value="ECO:0007669"/>
    <property type="project" value="UniProtKB-KW"/>
</dbReference>
<organism evidence="5 6">
    <name type="scientific">Fodinibius roseus</name>
    <dbReference type="NCBI Taxonomy" id="1194090"/>
    <lineage>
        <taxon>Bacteria</taxon>
        <taxon>Pseudomonadati</taxon>
        <taxon>Balneolota</taxon>
        <taxon>Balneolia</taxon>
        <taxon>Balneolales</taxon>
        <taxon>Balneolaceae</taxon>
        <taxon>Fodinibius</taxon>
    </lineage>
</organism>
<dbReference type="RefSeq" id="WP_170864356.1">
    <property type="nucleotide sequence ID" value="NZ_FQUS01000009.1"/>
</dbReference>
<dbReference type="Pfam" id="PF00589">
    <property type="entry name" value="Phage_integrase"/>
    <property type="match status" value="1"/>
</dbReference>
<dbReference type="CDD" id="cd01185">
    <property type="entry name" value="INTN1_C_like"/>
    <property type="match status" value="1"/>
</dbReference>
<dbReference type="Pfam" id="PF13102">
    <property type="entry name" value="Phage_int_SAM_5"/>
    <property type="match status" value="1"/>
</dbReference>